<keyword evidence="7 13" id="KW-0460">Magnesium</keyword>
<evidence type="ECO:0000256" key="8">
    <source>
        <dbReference type="ARBA" id="ARBA00025164"/>
    </source>
</evidence>
<comment type="function">
    <text evidence="8">Acts on ADP-mannose and ADP-glucose as well as ADP-ribose. Prevents glycogen biosynthesis. The reaction catalyzed by this enzyme is a limiting step of the gluconeogenic process.</text>
</comment>
<dbReference type="PATRIC" id="fig|1288298.3.peg.3727"/>
<dbReference type="Pfam" id="PF00293">
    <property type="entry name" value="NUDIX"/>
    <property type="match status" value="1"/>
</dbReference>
<dbReference type="EMBL" id="AONH01000018">
    <property type="protein sequence ID" value="KGM86440.1"/>
    <property type="molecule type" value="Genomic_DNA"/>
</dbReference>
<evidence type="ECO:0000256" key="4">
    <source>
        <dbReference type="ARBA" id="ARBA00013297"/>
    </source>
</evidence>
<accession>A0A0A0HH49</accession>
<comment type="caution">
    <text evidence="17">The sequence shown here is derived from an EMBL/GenBank/DDBJ whole genome shotgun (WGS) entry which is preliminary data.</text>
</comment>
<evidence type="ECO:0000256" key="2">
    <source>
        <dbReference type="ARBA" id="ARBA00007482"/>
    </source>
</evidence>
<dbReference type="SUPFAM" id="SSF55811">
    <property type="entry name" value="Nudix"/>
    <property type="match status" value="1"/>
</dbReference>
<dbReference type="OrthoDB" id="5292471at2"/>
<evidence type="ECO:0000313" key="18">
    <source>
        <dbReference type="Proteomes" id="UP000030021"/>
    </source>
</evidence>
<evidence type="ECO:0000256" key="5">
    <source>
        <dbReference type="ARBA" id="ARBA00022723"/>
    </source>
</evidence>
<evidence type="ECO:0000256" key="12">
    <source>
        <dbReference type="ARBA" id="ARBA00049546"/>
    </source>
</evidence>
<evidence type="ECO:0000256" key="3">
    <source>
        <dbReference type="ARBA" id="ARBA00012453"/>
    </source>
</evidence>
<dbReference type="GO" id="GO:0046872">
    <property type="term" value="F:metal ion binding"/>
    <property type="evidence" value="ECO:0007669"/>
    <property type="project" value="UniProtKB-KW"/>
</dbReference>
<name>A0A0A0HH49_9RHOB</name>
<dbReference type="Gene3D" id="3.90.79.10">
    <property type="entry name" value="Nucleoside Triphosphate Pyrophosphohydrolase"/>
    <property type="match status" value="1"/>
</dbReference>
<feature type="binding site" evidence="13">
    <location>
        <position position="329"/>
    </location>
    <ligand>
        <name>Mg(2+)</name>
        <dbReference type="ChEBI" id="CHEBI:18420"/>
        <label>1</label>
    </ligand>
</feature>
<feature type="binding site" evidence="13">
    <location>
        <position position="276"/>
    </location>
    <ligand>
        <name>Mg(2+)</name>
        <dbReference type="ChEBI" id="CHEBI:18420"/>
        <label>1</label>
    </ligand>
</feature>
<evidence type="ECO:0000256" key="14">
    <source>
        <dbReference type="PIRSR" id="PIRSR604385-3"/>
    </source>
</evidence>
<comment type="similarity">
    <text evidence="2">Belongs to the Nudix hydrolase family. NudF subfamily.</text>
</comment>
<reference evidence="17 18" key="1">
    <citation type="submission" date="2013-01" db="EMBL/GenBank/DDBJ databases">
        <authorList>
            <person name="Fiebig A."/>
            <person name="Goeker M."/>
            <person name="Klenk H.-P.P."/>
        </authorList>
    </citation>
    <scope>NUCLEOTIDE SEQUENCE [LARGE SCALE GENOMIC DNA]</scope>
    <source>
        <strain evidence="17 18">DSM 17069</strain>
    </source>
</reference>
<feature type="domain" description="Nudix hydrolase" evidence="16">
    <location>
        <begin position="218"/>
        <end position="358"/>
    </location>
</feature>
<evidence type="ECO:0000256" key="11">
    <source>
        <dbReference type="ARBA" id="ARBA00033056"/>
    </source>
</evidence>
<dbReference type="GO" id="GO:0019144">
    <property type="term" value="F:ADP-sugar diphosphatase activity"/>
    <property type="evidence" value="ECO:0007669"/>
    <property type="project" value="TreeGrafter"/>
</dbReference>
<evidence type="ECO:0000256" key="10">
    <source>
        <dbReference type="ARBA" id="ARBA00030308"/>
    </source>
</evidence>
<keyword evidence="5 13" id="KW-0479">Metal-binding</keyword>
<dbReference type="RefSeq" id="WP_037274958.1">
    <property type="nucleotide sequence ID" value="NZ_KN293983.1"/>
</dbReference>
<evidence type="ECO:0000256" key="6">
    <source>
        <dbReference type="ARBA" id="ARBA00022801"/>
    </source>
</evidence>
<dbReference type="GO" id="GO:0005829">
    <property type="term" value="C:cytosol"/>
    <property type="evidence" value="ECO:0007669"/>
    <property type="project" value="TreeGrafter"/>
</dbReference>
<comment type="cofactor">
    <cofactor evidence="1 13">
        <name>Mg(2+)</name>
        <dbReference type="ChEBI" id="CHEBI:18420"/>
    </cofactor>
</comment>
<dbReference type="eggNOG" id="COG0494">
    <property type="taxonomic scope" value="Bacteria"/>
</dbReference>
<evidence type="ECO:0000256" key="1">
    <source>
        <dbReference type="ARBA" id="ARBA00001946"/>
    </source>
</evidence>
<dbReference type="PROSITE" id="PS50206">
    <property type="entry name" value="RHODANESE_3"/>
    <property type="match status" value="1"/>
</dbReference>
<feature type="domain" description="Rhodanese" evidence="15">
    <location>
        <begin position="73"/>
        <end position="142"/>
    </location>
</feature>
<dbReference type="InterPro" id="IPR001763">
    <property type="entry name" value="Rhodanese-like_dom"/>
</dbReference>
<comment type="catalytic activity">
    <reaction evidence="12">
        <text>ADP-D-ribose + H2O = D-ribose 5-phosphate + AMP + 2 H(+)</text>
        <dbReference type="Rhea" id="RHEA:10412"/>
        <dbReference type="ChEBI" id="CHEBI:15377"/>
        <dbReference type="ChEBI" id="CHEBI:15378"/>
        <dbReference type="ChEBI" id="CHEBI:57967"/>
        <dbReference type="ChEBI" id="CHEBI:78346"/>
        <dbReference type="ChEBI" id="CHEBI:456215"/>
        <dbReference type="EC" id="3.6.1.13"/>
    </reaction>
</comment>
<sequence>MGVAPVVVTPLFLYGPLADIHVLQGIFSSFVAAEARAEGMQISCEDAPLPLTGLRRGTGAVDGLLVDHPSAVEDLTFVLSALGLGPAEPLAVHCQGTTYAAQVFPGQPGPLAWDATALRGRNASILKGAIAEILSLKGRVAPEDFTHRLPMILSRAGAQVAAARSAPITLRSPTHADQVIQEASEITHAGFFLSRKYTLRHPRFDGTLSDSLEREVFVATDASLVLPYDPVRDRVLLVEQFRMGPFGRGDPYPWMLEPVAGRIDGGESPEATAHRECLEEAGLTLRGLEKISQHYCTPGYSTEVFHLFLGICDLPDLEQGRGGLATEHEDIRTHVIDFTQAMALVQNGEANNGPLILCLLWLERERARLRASA</sequence>
<evidence type="ECO:0000259" key="15">
    <source>
        <dbReference type="PROSITE" id="PS50206"/>
    </source>
</evidence>
<dbReference type="InterPro" id="IPR004385">
    <property type="entry name" value="NDP_pyrophosphatase"/>
</dbReference>
<protein>
    <recommendedName>
        <fullName evidence="4">ADP-ribose pyrophosphatase</fullName>
        <ecNumber evidence="3">3.6.1.13</ecNumber>
    </recommendedName>
    <alternativeName>
        <fullName evidence="9">ADP-ribose diphosphatase</fullName>
    </alternativeName>
    <alternativeName>
        <fullName evidence="11">ADP-ribose phosphohydrolase</fullName>
    </alternativeName>
    <alternativeName>
        <fullName evidence="10">Adenosine diphosphoribose pyrophosphatase</fullName>
    </alternativeName>
</protein>
<dbReference type="PROSITE" id="PS51462">
    <property type="entry name" value="NUDIX"/>
    <property type="match status" value="1"/>
</dbReference>
<gene>
    <name evidence="17" type="ORF">rosmuc_03716</name>
</gene>
<dbReference type="GO" id="GO:0019693">
    <property type="term" value="P:ribose phosphate metabolic process"/>
    <property type="evidence" value="ECO:0007669"/>
    <property type="project" value="TreeGrafter"/>
</dbReference>
<dbReference type="InterPro" id="IPR000086">
    <property type="entry name" value="NUDIX_hydrolase_dom"/>
</dbReference>
<dbReference type="Proteomes" id="UP000030021">
    <property type="component" value="Unassembled WGS sequence"/>
</dbReference>
<dbReference type="STRING" id="215743.ROSMUCSMR3_00077"/>
<dbReference type="PANTHER" id="PTHR11839">
    <property type="entry name" value="UDP/ADP-SUGAR PYROPHOSPHATASE"/>
    <property type="match status" value="1"/>
</dbReference>
<evidence type="ECO:0000256" key="7">
    <source>
        <dbReference type="ARBA" id="ARBA00022842"/>
    </source>
</evidence>
<keyword evidence="6" id="KW-0378">Hydrolase</keyword>
<organism evidence="17 18">
    <name type="scientific">Roseovarius mucosus DSM 17069</name>
    <dbReference type="NCBI Taxonomy" id="1288298"/>
    <lineage>
        <taxon>Bacteria</taxon>
        <taxon>Pseudomonadati</taxon>
        <taxon>Pseudomonadota</taxon>
        <taxon>Alphaproteobacteria</taxon>
        <taxon>Rhodobacterales</taxon>
        <taxon>Roseobacteraceae</taxon>
        <taxon>Roseovarius</taxon>
    </lineage>
</organism>
<feature type="short sequence motif" description="Nudix box" evidence="14">
    <location>
        <begin position="261"/>
        <end position="283"/>
    </location>
</feature>
<dbReference type="GO" id="GO:0047631">
    <property type="term" value="F:ADP-ribose diphosphatase activity"/>
    <property type="evidence" value="ECO:0007669"/>
    <property type="project" value="UniProtKB-EC"/>
</dbReference>
<dbReference type="HOGENOM" id="CLU_040290_0_0_5"/>
<evidence type="ECO:0000256" key="9">
    <source>
        <dbReference type="ARBA" id="ARBA00030162"/>
    </source>
</evidence>
<dbReference type="NCBIfam" id="TIGR00052">
    <property type="entry name" value="nudix-type nucleoside diphosphatase, YffH/AdpP family"/>
    <property type="match status" value="1"/>
</dbReference>
<dbReference type="EC" id="3.6.1.13" evidence="3"/>
<dbReference type="InterPro" id="IPR015797">
    <property type="entry name" value="NUDIX_hydrolase-like_dom_sf"/>
</dbReference>
<dbReference type="GO" id="GO:0006753">
    <property type="term" value="P:nucleoside phosphate metabolic process"/>
    <property type="evidence" value="ECO:0007669"/>
    <property type="project" value="TreeGrafter"/>
</dbReference>
<proteinExistence type="inferred from homology"/>
<feature type="binding site" evidence="13">
    <location>
        <position position="280"/>
    </location>
    <ligand>
        <name>Mg(2+)</name>
        <dbReference type="ChEBI" id="CHEBI:18420"/>
        <label>1</label>
    </ligand>
</feature>
<evidence type="ECO:0000259" key="16">
    <source>
        <dbReference type="PROSITE" id="PS51462"/>
    </source>
</evidence>
<evidence type="ECO:0000256" key="13">
    <source>
        <dbReference type="PIRSR" id="PIRSR604385-2"/>
    </source>
</evidence>
<evidence type="ECO:0000313" key="17">
    <source>
        <dbReference type="EMBL" id="KGM86440.1"/>
    </source>
</evidence>
<dbReference type="AlphaFoldDB" id="A0A0A0HH49"/>
<dbReference type="CDD" id="cd24155">
    <property type="entry name" value="NUDIX_ADPRase"/>
    <property type="match status" value="1"/>
</dbReference>
<feature type="binding site" evidence="13">
    <location>
        <position position="260"/>
    </location>
    <ligand>
        <name>Mg(2+)</name>
        <dbReference type="ChEBI" id="CHEBI:18420"/>
        <label>1</label>
    </ligand>
</feature>
<dbReference type="PANTHER" id="PTHR11839:SF5">
    <property type="entry name" value="ADP-RIBOSE PYROPHOSPHATASE"/>
    <property type="match status" value="1"/>
</dbReference>